<dbReference type="Proteomes" id="UP000515908">
    <property type="component" value="Chromosome 25"/>
</dbReference>
<proteinExistence type="inferred from homology"/>
<organism evidence="5 6">
    <name type="scientific">Angomonas deanei</name>
    <dbReference type="NCBI Taxonomy" id="59799"/>
    <lineage>
        <taxon>Eukaryota</taxon>
        <taxon>Discoba</taxon>
        <taxon>Euglenozoa</taxon>
        <taxon>Kinetoplastea</taxon>
        <taxon>Metakinetoplastina</taxon>
        <taxon>Trypanosomatida</taxon>
        <taxon>Trypanosomatidae</taxon>
        <taxon>Strigomonadinae</taxon>
        <taxon>Angomonas</taxon>
    </lineage>
</organism>
<dbReference type="AlphaFoldDB" id="A0A7G2CVE5"/>
<sequence>MAAARHRCEYLVSRFSALLERYLSQIGEGPEEDGGATYGAQDRREAEVEETGSQSCSDDDLFNSSPVLNSLTGGPSHGGSNHQSRGVSQQRYFNSSATQLSNTNNNYLSANTSYVASIDDVPKRFWLSNGPPARLRHVREFIAHAVHTPWVVSEDEVKDILRTGWTVPELFQLVALLAEVIPITSYVAGLFVPTEPWTSVVLSPAWTNAMPHVATAEDLTLTNAVVPVVSAAPPPQKPSRVTSRTTLDAVCLAPASPEEEQLLTATPTMLARHYSGGRGAAPEEVPWSKASDVFLRYTGEDDIYSTQRIRSRDTLRTLWRRQFSWSEIGALHMEQYYPSAARYLSEELERYNDTVRTLQEGVCVGLRGRSDITPSYTLHSLSTYIQNLMGFMIEDYPYNDINKILRRPSKWLAQVLTLRPETLSRVDVMSWFTSPYNNNNNNNTNSGRQNSEGANNNTNTNNNPAGETFQSHQLRREIELLAEVKPNFFNKNPVVPLSGATSSGGGSTPHNGSLSQPPPASLTPNHKTTSLLTPAAEEPDNNNNNKELENMTEMVSGALSMQDEHIILWIALTTMEARKEGLLHLLLHPLYMTLNNM</sequence>
<dbReference type="GO" id="GO:0071233">
    <property type="term" value="P:cellular response to L-leucine"/>
    <property type="evidence" value="ECO:0007669"/>
    <property type="project" value="TreeGrafter"/>
</dbReference>
<dbReference type="SUPFAM" id="SSF69118">
    <property type="entry name" value="AhpD-like"/>
    <property type="match status" value="1"/>
</dbReference>
<dbReference type="GO" id="GO:0070728">
    <property type="term" value="F:L-leucine binding"/>
    <property type="evidence" value="ECO:0007669"/>
    <property type="project" value="TreeGrafter"/>
</dbReference>
<accession>A0A7G2CVE5</accession>
<dbReference type="EMBL" id="LR877169">
    <property type="protein sequence ID" value="CAD2222282.1"/>
    <property type="molecule type" value="Genomic_DNA"/>
</dbReference>
<feature type="region of interest" description="Disordered" evidence="4">
    <location>
        <begin position="495"/>
        <end position="527"/>
    </location>
</feature>
<evidence type="ECO:0000313" key="5">
    <source>
        <dbReference type="EMBL" id="CAD2222282.1"/>
    </source>
</evidence>
<keyword evidence="6" id="KW-1185">Reference proteome</keyword>
<gene>
    <name evidence="5" type="ORF">ADEAN_000982200</name>
</gene>
<comment type="subcellular location">
    <subcellularLocation>
        <location evidence="1">Cytoplasm</location>
    </subcellularLocation>
</comment>
<dbReference type="InterPro" id="IPR006730">
    <property type="entry name" value="Sestrin"/>
</dbReference>
<dbReference type="PANTHER" id="PTHR12474">
    <property type="entry name" value="P53 REGULATED PA26 NUCLEAR PROTEIN SESTRIN"/>
    <property type="match status" value="1"/>
</dbReference>
<dbReference type="PANTHER" id="PTHR12474:SF0">
    <property type="entry name" value="SESTRIN HOMOLOG"/>
    <property type="match status" value="1"/>
</dbReference>
<keyword evidence="3" id="KW-0963">Cytoplasm</keyword>
<dbReference type="GO" id="GO:1990253">
    <property type="term" value="P:cellular response to leucine starvation"/>
    <property type="evidence" value="ECO:0007669"/>
    <property type="project" value="TreeGrafter"/>
</dbReference>
<feature type="region of interest" description="Disordered" evidence="4">
    <location>
        <begin position="67"/>
        <end position="90"/>
    </location>
</feature>
<dbReference type="VEuPathDB" id="TriTrypDB:ADEAN_000982200"/>
<dbReference type="GO" id="GO:0005737">
    <property type="term" value="C:cytoplasm"/>
    <property type="evidence" value="ECO:0007669"/>
    <property type="project" value="UniProtKB-SubCell"/>
</dbReference>
<reference evidence="5 6" key="1">
    <citation type="submission" date="2020-08" db="EMBL/GenBank/DDBJ databases">
        <authorList>
            <person name="Newling K."/>
            <person name="Davey J."/>
            <person name="Forrester S."/>
        </authorList>
    </citation>
    <scope>NUCLEOTIDE SEQUENCE [LARGE SCALE GENOMIC DNA]</scope>
    <source>
        <strain evidence="6">Crithidia deanei Carvalho (ATCC PRA-265)</strain>
    </source>
</reference>
<dbReference type="InterPro" id="IPR029032">
    <property type="entry name" value="AhpD-like"/>
</dbReference>
<dbReference type="GO" id="GO:1901031">
    <property type="term" value="P:regulation of response to reactive oxygen species"/>
    <property type="evidence" value="ECO:0007669"/>
    <property type="project" value="InterPro"/>
</dbReference>
<comment type="similarity">
    <text evidence="2">Belongs to the sestrin family.</text>
</comment>
<protein>
    <submittedName>
        <fullName evidence="5">PA26 p53-induced protein (Sestrin), putative</fullName>
    </submittedName>
</protein>
<name>A0A7G2CVE5_9TRYP</name>
<evidence type="ECO:0000313" key="6">
    <source>
        <dbReference type="Proteomes" id="UP000515908"/>
    </source>
</evidence>
<evidence type="ECO:0000256" key="2">
    <source>
        <dbReference type="ARBA" id="ARBA00008350"/>
    </source>
</evidence>
<dbReference type="Pfam" id="PF04636">
    <property type="entry name" value="PA26"/>
    <property type="match status" value="1"/>
</dbReference>
<evidence type="ECO:0000256" key="4">
    <source>
        <dbReference type="SAM" id="MobiDB-lite"/>
    </source>
</evidence>
<dbReference type="GO" id="GO:1904262">
    <property type="term" value="P:negative regulation of TORC1 signaling"/>
    <property type="evidence" value="ECO:0007669"/>
    <property type="project" value="TreeGrafter"/>
</dbReference>
<feature type="region of interest" description="Disordered" evidence="4">
    <location>
        <begin position="436"/>
        <end position="467"/>
    </location>
</feature>
<evidence type="ECO:0000256" key="1">
    <source>
        <dbReference type="ARBA" id="ARBA00004496"/>
    </source>
</evidence>
<dbReference type="GO" id="GO:0016239">
    <property type="term" value="P:positive regulation of macroautophagy"/>
    <property type="evidence" value="ECO:0007669"/>
    <property type="project" value="TreeGrafter"/>
</dbReference>
<dbReference type="GO" id="GO:0005634">
    <property type="term" value="C:nucleus"/>
    <property type="evidence" value="ECO:0007669"/>
    <property type="project" value="InterPro"/>
</dbReference>
<dbReference type="GO" id="GO:0016684">
    <property type="term" value="F:oxidoreductase activity, acting on peroxide as acceptor"/>
    <property type="evidence" value="ECO:0007669"/>
    <property type="project" value="TreeGrafter"/>
</dbReference>
<evidence type="ECO:0000256" key="3">
    <source>
        <dbReference type="ARBA" id="ARBA00022490"/>
    </source>
</evidence>